<evidence type="ECO:0000313" key="12">
    <source>
        <dbReference type="Proteomes" id="UP000314986"/>
    </source>
</evidence>
<dbReference type="STRING" id="7868.ENSCMIP00000012435"/>
<keyword evidence="12" id="KW-1185">Reference proteome</keyword>
<dbReference type="GO" id="GO:0004252">
    <property type="term" value="F:serine-type endopeptidase activity"/>
    <property type="evidence" value="ECO:0007669"/>
    <property type="project" value="InterPro"/>
</dbReference>
<dbReference type="InterPro" id="IPR001314">
    <property type="entry name" value="Peptidase_S1A"/>
</dbReference>
<dbReference type="InterPro" id="IPR043504">
    <property type="entry name" value="Peptidase_S1_PA_chymotrypsin"/>
</dbReference>
<dbReference type="PRINTS" id="PR00722">
    <property type="entry name" value="CHYMOTRYPSIN"/>
</dbReference>
<comment type="catalytic activity">
    <reaction evidence="1">
        <text>Preferential cleavage: Arg-|-Xaa, Lys-|-Xaa.</text>
        <dbReference type="EC" id="3.4.21.10"/>
    </reaction>
</comment>
<dbReference type="PROSITE" id="PS00135">
    <property type="entry name" value="TRYPSIN_SER"/>
    <property type="match status" value="1"/>
</dbReference>
<dbReference type="InterPro" id="IPR001254">
    <property type="entry name" value="Trypsin_dom"/>
</dbReference>
<dbReference type="Ensembl" id="ENSCMIT00000012723.1">
    <property type="protein sequence ID" value="ENSCMIP00000012435.1"/>
    <property type="gene ID" value="ENSCMIG00000006320.1"/>
</dbReference>
<dbReference type="CDD" id="cd00190">
    <property type="entry name" value="Tryp_SPc"/>
    <property type="match status" value="1"/>
</dbReference>
<evidence type="ECO:0000256" key="1">
    <source>
        <dbReference type="ARBA" id="ARBA00001656"/>
    </source>
</evidence>
<sequence>WLFHIVLLSGCSSCAFSGCGMRPLMDPPVEMRVIGGQEALPGNWPWQVSVQMRHDSSYLHICGGSIIDTRWVLTAAHCVSQASSGVANIQLVVGLHQRSIRNGMTKVMKLKRIFLHYDFDHNTLQNDMSLLELSKKIEYNDYVQPVCLPFNKTIIDSMHLCYITGWGVTKENGNLVPEPDILQEAVVKLIPNSVCNQAKWYNGLIKPNMQCAGYEEGGVDTCQGDSGGPLQCFSPLNERFYLLGVASFGVRCGLPFKTGVYMRTSTFKDWLKKIKNSQSSIFLTSSCLTYLLRLKTLHRIYCKMNCLYILWARDCYQACGVRKLAQGFALPGIEPRSLACEAR</sequence>
<dbReference type="EC" id="3.4.21.10" evidence="2"/>
<keyword evidence="9" id="KW-0732">Signal</keyword>
<keyword evidence="7" id="KW-1015">Disulfide bond</keyword>
<reference evidence="12" key="2">
    <citation type="journal article" date="2007" name="PLoS Biol.">
        <title>Survey sequencing and comparative analysis of the elephant shark (Callorhinchus milii) genome.</title>
        <authorList>
            <person name="Venkatesh B."/>
            <person name="Kirkness E.F."/>
            <person name="Loh Y.H."/>
            <person name="Halpern A.L."/>
            <person name="Lee A.P."/>
            <person name="Johnson J."/>
            <person name="Dandona N."/>
            <person name="Viswanathan L.D."/>
            <person name="Tay A."/>
            <person name="Venter J.C."/>
            <person name="Strausberg R.L."/>
            <person name="Brenner S."/>
        </authorList>
    </citation>
    <scope>NUCLEOTIDE SEQUENCE [LARGE SCALE GENOMIC DNA]</scope>
</reference>
<feature type="chain" id="PRO_5021407248" description="Acrosin" evidence="9">
    <location>
        <begin position="18"/>
        <end position="343"/>
    </location>
</feature>
<dbReference type="FunCoup" id="A0A4W3HAQ6">
    <property type="interactions" value="3"/>
</dbReference>
<evidence type="ECO:0000256" key="4">
    <source>
        <dbReference type="ARBA" id="ARBA00022670"/>
    </source>
</evidence>
<keyword evidence="4 8" id="KW-0645">Protease</keyword>
<dbReference type="SMART" id="SM00020">
    <property type="entry name" value="Tryp_SPc"/>
    <property type="match status" value="1"/>
</dbReference>
<feature type="signal peptide" evidence="9">
    <location>
        <begin position="1"/>
        <end position="17"/>
    </location>
</feature>
<dbReference type="PROSITE" id="PS50240">
    <property type="entry name" value="TRYPSIN_DOM"/>
    <property type="match status" value="1"/>
</dbReference>
<evidence type="ECO:0000256" key="7">
    <source>
        <dbReference type="ARBA" id="ARBA00023157"/>
    </source>
</evidence>
<dbReference type="PROSITE" id="PS00134">
    <property type="entry name" value="TRYPSIN_HIS"/>
    <property type="match status" value="1"/>
</dbReference>
<feature type="domain" description="Peptidase S1" evidence="10">
    <location>
        <begin position="33"/>
        <end position="276"/>
    </location>
</feature>
<dbReference type="InParanoid" id="A0A4W3HAQ6"/>
<evidence type="ECO:0000313" key="11">
    <source>
        <dbReference type="Ensembl" id="ENSCMIP00000012435.1"/>
    </source>
</evidence>
<evidence type="ECO:0000256" key="8">
    <source>
        <dbReference type="RuleBase" id="RU363034"/>
    </source>
</evidence>
<proteinExistence type="predicted"/>
<keyword evidence="6 8" id="KW-0720">Serine protease</keyword>
<dbReference type="Pfam" id="PF00089">
    <property type="entry name" value="Trypsin"/>
    <property type="match status" value="1"/>
</dbReference>
<reference evidence="12" key="3">
    <citation type="journal article" date="2014" name="Nature">
        <title>Elephant shark genome provides unique insights into gnathostome evolution.</title>
        <authorList>
            <consortium name="International Elephant Shark Genome Sequencing Consortium"/>
            <person name="Venkatesh B."/>
            <person name="Lee A.P."/>
            <person name="Ravi V."/>
            <person name="Maurya A.K."/>
            <person name="Lian M.M."/>
            <person name="Swann J.B."/>
            <person name="Ohta Y."/>
            <person name="Flajnik M.F."/>
            <person name="Sutoh Y."/>
            <person name="Kasahara M."/>
            <person name="Hoon S."/>
            <person name="Gangu V."/>
            <person name="Roy S.W."/>
            <person name="Irimia M."/>
            <person name="Korzh V."/>
            <person name="Kondrychyn I."/>
            <person name="Lim Z.W."/>
            <person name="Tay B.H."/>
            <person name="Tohari S."/>
            <person name="Kong K.W."/>
            <person name="Ho S."/>
            <person name="Lorente-Galdos B."/>
            <person name="Quilez J."/>
            <person name="Marques-Bonet T."/>
            <person name="Raney B.J."/>
            <person name="Ingham P.W."/>
            <person name="Tay A."/>
            <person name="Hillier L.W."/>
            <person name="Minx P."/>
            <person name="Boehm T."/>
            <person name="Wilson R.K."/>
            <person name="Brenner S."/>
            <person name="Warren W.C."/>
        </authorList>
    </citation>
    <scope>NUCLEOTIDE SEQUENCE [LARGE SCALE GENOMIC DNA]</scope>
</reference>
<keyword evidence="5 8" id="KW-0378">Hydrolase</keyword>
<dbReference type="PANTHER" id="PTHR24252:SF8">
    <property type="entry name" value="ACROSIN"/>
    <property type="match status" value="1"/>
</dbReference>
<dbReference type="InterPro" id="IPR009003">
    <property type="entry name" value="Peptidase_S1_PA"/>
</dbReference>
<reference evidence="12" key="1">
    <citation type="journal article" date="2006" name="Science">
        <title>Ancient noncoding elements conserved in the human genome.</title>
        <authorList>
            <person name="Venkatesh B."/>
            <person name="Kirkness E.F."/>
            <person name="Loh Y.H."/>
            <person name="Halpern A.L."/>
            <person name="Lee A.P."/>
            <person name="Johnson J."/>
            <person name="Dandona N."/>
            <person name="Viswanathan L.D."/>
            <person name="Tay A."/>
            <person name="Venter J.C."/>
            <person name="Strausberg R.L."/>
            <person name="Brenner S."/>
        </authorList>
    </citation>
    <scope>NUCLEOTIDE SEQUENCE [LARGE SCALE GENOMIC DNA]</scope>
</reference>
<dbReference type="OMA" id="ICGWGIT"/>
<dbReference type="InterPro" id="IPR033116">
    <property type="entry name" value="TRYPSIN_SER"/>
</dbReference>
<dbReference type="GeneTree" id="ENSGT00940000165418"/>
<evidence type="ECO:0000256" key="5">
    <source>
        <dbReference type="ARBA" id="ARBA00022801"/>
    </source>
</evidence>
<organism evidence="11 12">
    <name type="scientific">Callorhinchus milii</name>
    <name type="common">Ghost shark</name>
    <dbReference type="NCBI Taxonomy" id="7868"/>
    <lineage>
        <taxon>Eukaryota</taxon>
        <taxon>Metazoa</taxon>
        <taxon>Chordata</taxon>
        <taxon>Craniata</taxon>
        <taxon>Vertebrata</taxon>
        <taxon>Chondrichthyes</taxon>
        <taxon>Holocephali</taxon>
        <taxon>Chimaeriformes</taxon>
        <taxon>Callorhinchidae</taxon>
        <taxon>Callorhinchus</taxon>
    </lineage>
</organism>
<evidence type="ECO:0000256" key="9">
    <source>
        <dbReference type="SAM" id="SignalP"/>
    </source>
</evidence>
<evidence type="ECO:0000256" key="2">
    <source>
        <dbReference type="ARBA" id="ARBA00012050"/>
    </source>
</evidence>
<evidence type="ECO:0000259" key="10">
    <source>
        <dbReference type="PROSITE" id="PS50240"/>
    </source>
</evidence>
<dbReference type="Gene3D" id="2.40.10.10">
    <property type="entry name" value="Trypsin-like serine proteases"/>
    <property type="match status" value="3"/>
</dbReference>
<dbReference type="FunFam" id="2.40.10.10:FF:000003">
    <property type="entry name" value="Transmembrane serine protease 3"/>
    <property type="match status" value="1"/>
</dbReference>
<evidence type="ECO:0000256" key="6">
    <source>
        <dbReference type="ARBA" id="ARBA00022825"/>
    </source>
</evidence>
<dbReference type="InterPro" id="IPR018114">
    <property type="entry name" value="TRYPSIN_HIS"/>
</dbReference>
<reference evidence="11" key="4">
    <citation type="submission" date="2025-08" db="UniProtKB">
        <authorList>
            <consortium name="Ensembl"/>
        </authorList>
    </citation>
    <scope>IDENTIFICATION</scope>
</reference>
<evidence type="ECO:0000256" key="3">
    <source>
        <dbReference type="ARBA" id="ARBA00017161"/>
    </source>
</evidence>
<dbReference type="AlphaFoldDB" id="A0A4W3HAQ6"/>
<dbReference type="GO" id="GO:0006508">
    <property type="term" value="P:proteolysis"/>
    <property type="evidence" value="ECO:0007669"/>
    <property type="project" value="UniProtKB-KW"/>
</dbReference>
<name>A0A4W3HAQ6_CALMI</name>
<dbReference type="Proteomes" id="UP000314986">
    <property type="component" value="Unassembled WGS sequence"/>
</dbReference>
<dbReference type="PANTHER" id="PTHR24252">
    <property type="entry name" value="ACROSIN-RELATED"/>
    <property type="match status" value="1"/>
</dbReference>
<dbReference type="SUPFAM" id="SSF50494">
    <property type="entry name" value="Trypsin-like serine proteases"/>
    <property type="match status" value="1"/>
</dbReference>
<reference evidence="11" key="5">
    <citation type="submission" date="2025-09" db="UniProtKB">
        <authorList>
            <consortium name="Ensembl"/>
        </authorList>
    </citation>
    <scope>IDENTIFICATION</scope>
</reference>
<accession>A0A4W3HAQ6</accession>
<protein>
    <recommendedName>
        <fullName evidence="3">Acrosin</fullName>
        <ecNumber evidence="2">3.4.21.10</ecNumber>
    </recommendedName>
</protein>